<accession>A0ACB9IVT2</accession>
<organism evidence="1 2">
    <name type="scientific">Smallanthus sonchifolius</name>
    <dbReference type="NCBI Taxonomy" id="185202"/>
    <lineage>
        <taxon>Eukaryota</taxon>
        <taxon>Viridiplantae</taxon>
        <taxon>Streptophyta</taxon>
        <taxon>Embryophyta</taxon>
        <taxon>Tracheophyta</taxon>
        <taxon>Spermatophyta</taxon>
        <taxon>Magnoliopsida</taxon>
        <taxon>eudicotyledons</taxon>
        <taxon>Gunneridae</taxon>
        <taxon>Pentapetalae</taxon>
        <taxon>asterids</taxon>
        <taxon>campanulids</taxon>
        <taxon>Asterales</taxon>
        <taxon>Asteraceae</taxon>
        <taxon>Asteroideae</taxon>
        <taxon>Heliantheae alliance</taxon>
        <taxon>Millerieae</taxon>
        <taxon>Smallanthus</taxon>
    </lineage>
</organism>
<evidence type="ECO:0000313" key="1">
    <source>
        <dbReference type="EMBL" id="KAI3811623.1"/>
    </source>
</evidence>
<sequence length="119" mass="13522">MAGNNDKGKVMYVGTSSSSFQRPSAHGDWAPFAGYRTTIHSGHLQQAARRRGQSTEEFQSWRHAEEVELRRQLAKARAEERSAQEETREVMEAQDRDKAARQQGLSGRLGSAWDNFRRS</sequence>
<protein>
    <submittedName>
        <fullName evidence="1">Uncharacterized protein</fullName>
    </submittedName>
</protein>
<gene>
    <name evidence="1" type="ORF">L1987_21349</name>
</gene>
<reference evidence="1 2" key="2">
    <citation type="journal article" date="2022" name="Mol. Ecol. Resour.">
        <title>The genomes of chicory, endive, great burdock and yacon provide insights into Asteraceae paleo-polyploidization history and plant inulin production.</title>
        <authorList>
            <person name="Fan W."/>
            <person name="Wang S."/>
            <person name="Wang H."/>
            <person name="Wang A."/>
            <person name="Jiang F."/>
            <person name="Liu H."/>
            <person name="Zhao H."/>
            <person name="Xu D."/>
            <person name="Zhang Y."/>
        </authorList>
    </citation>
    <scope>NUCLEOTIDE SEQUENCE [LARGE SCALE GENOMIC DNA]</scope>
    <source>
        <strain evidence="2">cv. Yunnan</strain>
        <tissue evidence="1">Leaves</tissue>
    </source>
</reference>
<evidence type="ECO:0000313" key="2">
    <source>
        <dbReference type="Proteomes" id="UP001056120"/>
    </source>
</evidence>
<keyword evidence="2" id="KW-1185">Reference proteome</keyword>
<proteinExistence type="predicted"/>
<dbReference type="EMBL" id="CM042024">
    <property type="protein sequence ID" value="KAI3811623.1"/>
    <property type="molecule type" value="Genomic_DNA"/>
</dbReference>
<reference evidence="2" key="1">
    <citation type="journal article" date="2022" name="Mol. Ecol. Resour.">
        <title>The genomes of chicory, endive, great burdock and yacon provide insights into Asteraceae palaeo-polyploidization history and plant inulin production.</title>
        <authorList>
            <person name="Fan W."/>
            <person name="Wang S."/>
            <person name="Wang H."/>
            <person name="Wang A."/>
            <person name="Jiang F."/>
            <person name="Liu H."/>
            <person name="Zhao H."/>
            <person name="Xu D."/>
            <person name="Zhang Y."/>
        </authorList>
    </citation>
    <scope>NUCLEOTIDE SEQUENCE [LARGE SCALE GENOMIC DNA]</scope>
    <source>
        <strain evidence="2">cv. Yunnan</strain>
    </source>
</reference>
<name>A0ACB9IVT2_9ASTR</name>
<comment type="caution">
    <text evidence="1">The sequence shown here is derived from an EMBL/GenBank/DDBJ whole genome shotgun (WGS) entry which is preliminary data.</text>
</comment>
<dbReference type="Proteomes" id="UP001056120">
    <property type="component" value="Linkage Group LG07"/>
</dbReference>